<organism evidence="6 7">
    <name type="scientific">Tessaracoccus flavescens</name>
    <dbReference type="NCBI Taxonomy" id="399497"/>
    <lineage>
        <taxon>Bacteria</taxon>
        <taxon>Bacillati</taxon>
        <taxon>Actinomycetota</taxon>
        <taxon>Actinomycetes</taxon>
        <taxon>Propionibacteriales</taxon>
        <taxon>Propionibacteriaceae</taxon>
        <taxon>Tessaracoccus</taxon>
    </lineage>
</organism>
<evidence type="ECO:0008006" key="8">
    <source>
        <dbReference type="Google" id="ProtNLM"/>
    </source>
</evidence>
<keyword evidence="4" id="KW-0456">Lyase</keyword>
<dbReference type="SUPFAM" id="SSF51569">
    <property type="entry name" value="Aldolase"/>
    <property type="match status" value="1"/>
</dbReference>
<reference evidence="6" key="2">
    <citation type="submission" date="2021-09" db="EMBL/GenBank/DDBJ databases">
        <authorList>
            <person name="Gilroy R."/>
        </authorList>
    </citation>
    <scope>NUCLEOTIDE SEQUENCE</scope>
    <source>
        <strain evidence="6">ChiGjej3B3-7470</strain>
    </source>
</reference>
<reference evidence="6" key="1">
    <citation type="journal article" date="2021" name="PeerJ">
        <title>Extensive microbial diversity within the chicken gut microbiome revealed by metagenomics and culture.</title>
        <authorList>
            <person name="Gilroy R."/>
            <person name="Ravi A."/>
            <person name="Getino M."/>
            <person name="Pursley I."/>
            <person name="Horton D.L."/>
            <person name="Alikhan N.F."/>
            <person name="Baker D."/>
            <person name="Gharbi K."/>
            <person name="Hall N."/>
            <person name="Watson M."/>
            <person name="Adriaenssens E.M."/>
            <person name="Foster-Nyarko E."/>
            <person name="Jarju S."/>
            <person name="Secka A."/>
            <person name="Antonio M."/>
            <person name="Oren A."/>
            <person name="Chaudhuri R.R."/>
            <person name="La Ragione R."/>
            <person name="Hildebrand F."/>
            <person name="Pallen M.J."/>
        </authorList>
    </citation>
    <scope>NUCLEOTIDE SEQUENCE</scope>
    <source>
        <strain evidence="6">ChiGjej3B3-7470</strain>
    </source>
</reference>
<comment type="caution">
    <text evidence="6">The sequence shown here is derived from an EMBL/GenBank/DDBJ whole genome shotgun (WGS) entry which is preliminary data.</text>
</comment>
<dbReference type="PANTHER" id="PTHR30246">
    <property type="entry name" value="2-KETO-3-DEOXY-6-PHOSPHOGLUCONATE ALDOLASE"/>
    <property type="match status" value="1"/>
</dbReference>
<accession>A0A921ENY2</accession>
<proteinExistence type="inferred from homology"/>
<gene>
    <name evidence="6" type="ORF">K8V15_04165</name>
</gene>
<dbReference type="EMBL" id="DYZF01000100">
    <property type="protein sequence ID" value="HJE51161.1"/>
    <property type="molecule type" value="Genomic_DNA"/>
</dbReference>
<dbReference type="Gene3D" id="3.20.20.70">
    <property type="entry name" value="Aldolase class I"/>
    <property type="match status" value="1"/>
</dbReference>
<dbReference type="PANTHER" id="PTHR30246:SF1">
    <property type="entry name" value="2-DEHYDRO-3-DEOXY-6-PHOSPHOGALACTONATE ALDOLASE-RELATED"/>
    <property type="match status" value="1"/>
</dbReference>
<evidence type="ECO:0000256" key="3">
    <source>
        <dbReference type="ARBA" id="ARBA00011233"/>
    </source>
</evidence>
<sequence length="225" mass="23049">MGRTVLGARLVARGTFIVVGQDWPMTSPVRGLIVCVPTASLDDYVGAVEVLIQEGFTRFALPAGAEAFRDVVMIFGRRATFGALRVGTAEQAAGAVEAGATFVLADVADDEVAAATGDVPCYLAAMTPTEVRAVYAAPSAAGALIYPADVVGHALAARLTELGLVDRAIPMGGIGAYAAGEWLKAGAQAVCIDSTLLGDAFAGGSLTSLRDRCGSFIAVEKRQEA</sequence>
<keyword evidence="5" id="KW-0119">Carbohydrate metabolism</keyword>
<evidence type="ECO:0000256" key="2">
    <source>
        <dbReference type="ARBA" id="ARBA00006906"/>
    </source>
</evidence>
<comment type="pathway">
    <text evidence="1">Carbohydrate acid metabolism.</text>
</comment>
<comment type="subunit">
    <text evidence="3">Homotrimer.</text>
</comment>
<evidence type="ECO:0000313" key="7">
    <source>
        <dbReference type="Proteomes" id="UP000712713"/>
    </source>
</evidence>
<evidence type="ECO:0000256" key="4">
    <source>
        <dbReference type="ARBA" id="ARBA00023239"/>
    </source>
</evidence>
<evidence type="ECO:0000313" key="6">
    <source>
        <dbReference type="EMBL" id="HJE51161.1"/>
    </source>
</evidence>
<dbReference type="AlphaFoldDB" id="A0A921ENY2"/>
<protein>
    <recommendedName>
        <fullName evidence="8">Aldolase</fullName>
    </recommendedName>
</protein>
<dbReference type="InterPro" id="IPR013785">
    <property type="entry name" value="Aldolase_TIM"/>
</dbReference>
<dbReference type="InterPro" id="IPR000887">
    <property type="entry name" value="Aldlse_KDPG_KHG"/>
</dbReference>
<evidence type="ECO:0000256" key="5">
    <source>
        <dbReference type="ARBA" id="ARBA00023277"/>
    </source>
</evidence>
<dbReference type="Proteomes" id="UP000712713">
    <property type="component" value="Unassembled WGS sequence"/>
</dbReference>
<comment type="similarity">
    <text evidence="2">Belongs to the KHG/KDPG aldolase family.</text>
</comment>
<evidence type="ECO:0000256" key="1">
    <source>
        <dbReference type="ARBA" id="ARBA00004761"/>
    </source>
</evidence>
<name>A0A921ENY2_9ACTN</name>
<dbReference type="GO" id="GO:0016829">
    <property type="term" value="F:lyase activity"/>
    <property type="evidence" value="ECO:0007669"/>
    <property type="project" value="UniProtKB-KW"/>
</dbReference>